<reference evidence="2" key="1">
    <citation type="submission" date="2014-01" db="EMBL/GenBank/DDBJ databases">
        <authorList>
            <person name="Brown-Elliot B."/>
            <person name="Wallace R."/>
            <person name="Lenaerts A."/>
            <person name="Ordway D."/>
            <person name="DeGroote M.A."/>
            <person name="Parker T."/>
            <person name="Sizemore C."/>
            <person name="Tallon L.J."/>
            <person name="Sadzewicz L.K."/>
            <person name="Sengamalay N."/>
            <person name="Fraser C.M."/>
            <person name="Hine E."/>
            <person name="Shefchek K.A."/>
            <person name="Das S.P."/>
            <person name="Tettelin H."/>
        </authorList>
    </citation>
    <scope>NUCLEOTIDE SEQUENCE [LARGE SCALE GENOMIC DNA]</scope>
    <source>
        <strain evidence="2">4042</strain>
    </source>
</reference>
<sequence length="37" mass="4190">MALALWWQMIRFEFALIVAAATAAVTLATVRPSRTRR</sequence>
<accession>X8DK41</accession>
<evidence type="ECO:0000313" key="2">
    <source>
        <dbReference type="EMBL" id="EUA68396.1"/>
    </source>
</evidence>
<feature type="transmembrane region" description="Helical" evidence="1">
    <location>
        <begin position="12"/>
        <end position="30"/>
    </location>
</feature>
<protein>
    <submittedName>
        <fullName evidence="2">Putative membrane protein</fullName>
    </submittedName>
</protein>
<keyword evidence="1" id="KW-0812">Transmembrane</keyword>
<organism evidence="2">
    <name type="scientific">Mycobacterium xenopi 4042</name>
    <dbReference type="NCBI Taxonomy" id="1299334"/>
    <lineage>
        <taxon>Bacteria</taxon>
        <taxon>Bacillati</taxon>
        <taxon>Actinomycetota</taxon>
        <taxon>Actinomycetes</taxon>
        <taxon>Mycobacteriales</taxon>
        <taxon>Mycobacteriaceae</taxon>
        <taxon>Mycobacterium</taxon>
    </lineage>
</organism>
<dbReference type="EMBL" id="JAOB01000016">
    <property type="protein sequence ID" value="EUA68396.1"/>
    <property type="molecule type" value="Genomic_DNA"/>
</dbReference>
<comment type="caution">
    <text evidence="2">The sequence shown here is derived from an EMBL/GenBank/DDBJ whole genome shotgun (WGS) entry which is preliminary data.</text>
</comment>
<keyword evidence="1" id="KW-1133">Transmembrane helix</keyword>
<dbReference type="AlphaFoldDB" id="X8DK41"/>
<evidence type="ECO:0000256" key="1">
    <source>
        <dbReference type="SAM" id="Phobius"/>
    </source>
</evidence>
<keyword evidence="1" id="KW-0472">Membrane</keyword>
<name>X8DK41_MYCXE</name>
<gene>
    <name evidence="2" type="ORF">I553_10565</name>
</gene>
<dbReference type="PATRIC" id="fig|1299334.3.peg.1913"/>
<proteinExistence type="predicted"/>